<dbReference type="PANTHER" id="PTHR48075:SF1">
    <property type="entry name" value="LAMBDA-CRYSTALLIN HOMOLOG"/>
    <property type="match status" value="1"/>
</dbReference>
<dbReference type="Proteomes" id="UP000214600">
    <property type="component" value="Unassembled WGS sequence"/>
</dbReference>
<dbReference type="NCBIfam" id="NF004783">
    <property type="entry name" value="PRK06129.1"/>
    <property type="match status" value="1"/>
</dbReference>
<evidence type="ECO:0000256" key="1">
    <source>
        <dbReference type="ARBA" id="ARBA00009463"/>
    </source>
</evidence>
<organism evidence="5 6">
    <name type="scientific">Burkholderia aenigmatica</name>
    <dbReference type="NCBI Taxonomy" id="2015348"/>
    <lineage>
        <taxon>Bacteria</taxon>
        <taxon>Pseudomonadati</taxon>
        <taxon>Pseudomonadota</taxon>
        <taxon>Betaproteobacteria</taxon>
        <taxon>Burkholderiales</taxon>
        <taxon>Burkholderiaceae</taxon>
        <taxon>Burkholderia</taxon>
        <taxon>Burkholderia cepacia complex</taxon>
    </lineage>
</organism>
<dbReference type="InterPro" id="IPR006180">
    <property type="entry name" value="3-OHacyl-CoA_DH_CS"/>
</dbReference>
<dbReference type="InterPro" id="IPR008927">
    <property type="entry name" value="6-PGluconate_DH-like_C_sf"/>
</dbReference>
<accession>A0A228IP23</accession>
<proteinExistence type="inferred from homology"/>
<feature type="domain" description="3-hydroxyacyl-CoA dehydrogenase NAD binding" evidence="4">
    <location>
        <begin position="10"/>
        <end position="188"/>
    </location>
</feature>
<dbReference type="GO" id="GO:0003857">
    <property type="term" value="F:(3S)-3-hydroxyacyl-CoA dehydrogenase (NAD+) activity"/>
    <property type="evidence" value="ECO:0007669"/>
    <property type="project" value="UniProtKB-EC"/>
</dbReference>
<feature type="domain" description="3-hydroxyacyl-CoA dehydrogenase C-terminal" evidence="3">
    <location>
        <begin position="191"/>
        <end position="258"/>
    </location>
</feature>
<dbReference type="Gene3D" id="3.40.50.720">
    <property type="entry name" value="NAD(P)-binding Rossmann-like Domain"/>
    <property type="match status" value="1"/>
</dbReference>
<dbReference type="GO" id="GO:0070403">
    <property type="term" value="F:NAD+ binding"/>
    <property type="evidence" value="ECO:0007669"/>
    <property type="project" value="InterPro"/>
</dbReference>
<dbReference type="Pfam" id="PF02737">
    <property type="entry name" value="3HCDH_N"/>
    <property type="match status" value="1"/>
</dbReference>
<dbReference type="InterPro" id="IPR013328">
    <property type="entry name" value="6PGD_dom2"/>
</dbReference>
<reference evidence="6" key="1">
    <citation type="submission" date="2017-06" db="EMBL/GenBank/DDBJ databases">
        <authorList>
            <person name="LiPuma J."/>
            <person name="Spilker T."/>
        </authorList>
    </citation>
    <scope>NUCLEOTIDE SEQUENCE [LARGE SCALE GENOMIC DNA]</scope>
    <source>
        <strain evidence="6">AU17325</strain>
    </source>
</reference>
<gene>
    <name evidence="5" type="ORF">CFB84_20110</name>
</gene>
<dbReference type="AlphaFoldDB" id="A0A228IP23"/>
<evidence type="ECO:0000256" key="2">
    <source>
        <dbReference type="ARBA" id="ARBA00023002"/>
    </source>
</evidence>
<dbReference type="PANTHER" id="PTHR48075">
    <property type="entry name" value="3-HYDROXYACYL-COA DEHYDROGENASE FAMILY PROTEIN"/>
    <property type="match status" value="1"/>
</dbReference>
<dbReference type="GO" id="GO:0050104">
    <property type="term" value="F:L-gulonate 3-dehydrogenase activity"/>
    <property type="evidence" value="ECO:0007669"/>
    <property type="project" value="TreeGrafter"/>
</dbReference>
<protein>
    <submittedName>
        <fullName evidence="5">3-hydroxyacyl-CoA dehydrogenase</fullName>
        <ecNumber evidence="5">1.1.1.35</ecNumber>
    </submittedName>
</protein>
<dbReference type="Gene3D" id="1.10.1040.10">
    <property type="entry name" value="N-(1-d-carboxylethyl)-l-norvaline Dehydrogenase, domain 2"/>
    <property type="match status" value="1"/>
</dbReference>
<dbReference type="RefSeq" id="WP_089451745.1">
    <property type="nucleotide sequence ID" value="NZ_NKFA01000007.1"/>
</dbReference>
<dbReference type="Pfam" id="PF00725">
    <property type="entry name" value="3HCDH"/>
    <property type="match status" value="1"/>
</dbReference>
<sequence length="315" mass="34942">MNSSSSKGRIGVVGAGMIGRAWAMVFAQAGFQVQLHNPRVAKLASALREIQVLLGDLKANGLLRESPEAVLGRIHPAETLEEACADSILVQENIPETVEDKCSIYELMDAIAPPDAVLASSTSWLPASKFTENLAGRSRCLVAHPANPPYLIPLVEVCPAPWTSSEAVQRAMELYRSARQEPVLVRKEVSGFLLNRVQGAVLNEMLNLYEQGYASADDLDKVMKFGLGLRWCFMGPFETIDLNAPRGVFDYALRYGPSYAQLAKSQVANQWDSELIESINADRREVLDVDELSTRGRWRDNRLMALRKHQFNQPE</sequence>
<evidence type="ECO:0000259" key="4">
    <source>
        <dbReference type="Pfam" id="PF02737"/>
    </source>
</evidence>
<dbReference type="OrthoDB" id="9803287at2"/>
<dbReference type="InterPro" id="IPR006176">
    <property type="entry name" value="3-OHacyl-CoA_DH_NAD-bd"/>
</dbReference>
<dbReference type="InterPro" id="IPR036291">
    <property type="entry name" value="NAD(P)-bd_dom_sf"/>
</dbReference>
<dbReference type="EMBL" id="NKFA01000007">
    <property type="protein sequence ID" value="OXI43842.1"/>
    <property type="molecule type" value="Genomic_DNA"/>
</dbReference>
<dbReference type="SUPFAM" id="SSF48179">
    <property type="entry name" value="6-phosphogluconate dehydrogenase C-terminal domain-like"/>
    <property type="match status" value="1"/>
</dbReference>
<reference evidence="5 6" key="2">
    <citation type="submission" date="2017-08" db="EMBL/GenBank/DDBJ databases">
        <title>WGS of novel Burkholderia cepaca complex species.</title>
        <authorList>
            <person name="Lipuma J."/>
            <person name="Spilker T."/>
        </authorList>
    </citation>
    <scope>NUCLEOTIDE SEQUENCE [LARGE SCALE GENOMIC DNA]</scope>
    <source>
        <strain evidence="5 6">AU17325</strain>
    </source>
</reference>
<dbReference type="GO" id="GO:0006631">
    <property type="term" value="P:fatty acid metabolic process"/>
    <property type="evidence" value="ECO:0007669"/>
    <property type="project" value="InterPro"/>
</dbReference>
<keyword evidence="2 5" id="KW-0560">Oxidoreductase</keyword>
<comment type="similarity">
    <text evidence="1">Belongs to the 3-hydroxyacyl-CoA dehydrogenase family.</text>
</comment>
<comment type="caution">
    <text evidence="5">The sequence shown here is derived from an EMBL/GenBank/DDBJ whole genome shotgun (WGS) entry which is preliminary data.</text>
</comment>
<dbReference type="EC" id="1.1.1.35" evidence="5"/>
<evidence type="ECO:0000313" key="6">
    <source>
        <dbReference type="Proteomes" id="UP000214600"/>
    </source>
</evidence>
<name>A0A228IP23_9BURK</name>
<evidence type="ECO:0000259" key="3">
    <source>
        <dbReference type="Pfam" id="PF00725"/>
    </source>
</evidence>
<dbReference type="SUPFAM" id="SSF51735">
    <property type="entry name" value="NAD(P)-binding Rossmann-fold domains"/>
    <property type="match status" value="1"/>
</dbReference>
<dbReference type="InterPro" id="IPR006108">
    <property type="entry name" value="3HC_DH_C"/>
</dbReference>
<evidence type="ECO:0000313" key="5">
    <source>
        <dbReference type="EMBL" id="OXI43842.1"/>
    </source>
</evidence>
<dbReference type="PROSITE" id="PS00067">
    <property type="entry name" value="3HCDH"/>
    <property type="match status" value="1"/>
</dbReference>